<keyword evidence="4" id="KW-0732">Signal</keyword>
<dbReference type="GO" id="GO:0005829">
    <property type="term" value="C:cytosol"/>
    <property type="evidence" value="ECO:0007669"/>
    <property type="project" value="TreeGrafter"/>
</dbReference>
<dbReference type="Pfam" id="PF07971">
    <property type="entry name" value="Glyco_hydro_92"/>
    <property type="match status" value="1"/>
</dbReference>
<dbReference type="SUPFAM" id="SSF48208">
    <property type="entry name" value="Six-hairpin glycosidases"/>
    <property type="match status" value="1"/>
</dbReference>
<feature type="domain" description="Glycosyl hydrolase family 92" evidence="6">
    <location>
        <begin position="265"/>
        <end position="721"/>
    </location>
</feature>
<keyword evidence="8" id="KW-0378">Hydrolase</keyword>
<keyword evidence="3" id="KW-0106">Calcium</keyword>
<dbReference type="NCBIfam" id="TIGR01180">
    <property type="entry name" value="aman2_put"/>
    <property type="match status" value="1"/>
</dbReference>
<keyword evidence="9" id="KW-1185">Reference proteome</keyword>
<dbReference type="FunFam" id="1.20.1050.60:FF:000001">
    <property type="entry name" value="Putative alpha-1,2-mannosidase"/>
    <property type="match status" value="1"/>
</dbReference>
<reference evidence="8 9" key="1">
    <citation type="submission" date="2019-07" db="EMBL/GenBank/DDBJ databases">
        <title>Thalassofilum flectens gen. nov., sp. nov., a novel moderate thermophilic anaerobe from a shallow sea hot spring in Kunashir Island (Russia), representing a new family in the order Bacteroidales, and proposal of Thalassofilacea fam. nov.</title>
        <authorList>
            <person name="Kochetkova T.V."/>
            <person name="Podosokorskaya O.A."/>
            <person name="Novikov A."/>
            <person name="Elcheninov A.G."/>
            <person name="Toshchakov S.V."/>
            <person name="Kublanov I.V."/>
        </authorList>
    </citation>
    <scope>NUCLEOTIDE SEQUENCE [LARGE SCALE GENOMIC DNA]</scope>
    <source>
        <strain evidence="8 9">38-H</strain>
    </source>
</reference>
<dbReference type="InterPro" id="IPR008979">
    <property type="entry name" value="Galactose-bd-like_sf"/>
</dbReference>
<feature type="domain" description="F5/8 type C" evidence="5">
    <location>
        <begin position="842"/>
        <end position="964"/>
    </location>
</feature>
<evidence type="ECO:0000256" key="1">
    <source>
        <dbReference type="ARBA" id="ARBA00001913"/>
    </source>
</evidence>
<dbReference type="InterPro" id="IPR008928">
    <property type="entry name" value="6-hairpin_glycosidase_sf"/>
</dbReference>
<dbReference type="PANTHER" id="PTHR12143">
    <property type="entry name" value="PEPTIDE N-GLYCANASE PNGASE -RELATED"/>
    <property type="match status" value="1"/>
</dbReference>
<dbReference type="InterPro" id="IPR012939">
    <property type="entry name" value="Glyco_hydro_92"/>
</dbReference>
<dbReference type="InterPro" id="IPR014718">
    <property type="entry name" value="GH-type_carb-bd"/>
</dbReference>
<evidence type="ECO:0000256" key="3">
    <source>
        <dbReference type="ARBA" id="ARBA00022837"/>
    </source>
</evidence>
<dbReference type="Pfam" id="PF17678">
    <property type="entry name" value="Glyco_hydro_92N"/>
    <property type="match status" value="1"/>
</dbReference>
<gene>
    <name evidence="8" type="ORF">FHG85_11150</name>
</gene>
<organism evidence="8 9">
    <name type="scientific">Tenuifilum thalassicum</name>
    <dbReference type="NCBI Taxonomy" id="2590900"/>
    <lineage>
        <taxon>Bacteria</taxon>
        <taxon>Pseudomonadati</taxon>
        <taxon>Bacteroidota</taxon>
        <taxon>Bacteroidia</taxon>
        <taxon>Bacteroidales</taxon>
        <taxon>Tenuifilaceae</taxon>
        <taxon>Tenuifilum</taxon>
    </lineage>
</organism>
<evidence type="ECO:0000313" key="9">
    <source>
        <dbReference type="Proteomes" id="UP000500961"/>
    </source>
</evidence>
<dbReference type="Pfam" id="PF00754">
    <property type="entry name" value="F5_F8_type_C"/>
    <property type="match status" value="1"/>
</dbReference>
<comment type="subunit">
    <text evidence="2">Monomer.</text>
</comment>
<dbReference type="Gene3D" id="3.30.2080.10">
    <property type="entry name" value="GH92 mannosidase domain"/>
    <property type="match status" value="1"/>
</dbReference>
<dbReference type="InterPro" id="IPR005887">
    <property type="entry name" value="GH92_a_mannosidase_put"/>
</dbReference>
<comment type="cofactor">
    <cofactor evidence="1">
        <name>Ca(2+)</name>
        <dbReference type="ChEBI" id="CHEBI:29108"/>
    </cofactor>
</comment>
<dbReference type="Gene3D" id="1.20.1050.60">
    <property type="entry name" value="alpha-1,2-mannosidase"/>
    <property type="match status" value="1"/>
</dbReference>
<proteinExistence type="predicted"/>
<dbReference type="PANTHER" id="PTHR12143:SF39">
    <property type="entry name" value="SECRETED PROTEIN"/>
    <property type="match status" value="1"/>
</dbReference>
<evidence type="ECO:0000313" key="8">
    <source>
        <dbReference type="EMBL" id="QKG80796.1"/>
    </source>
</evidence>
<feature type="signal peptide" evidence="4">
    <location>
        <begin position="1"/>
        <end position="18"/>
    </location>
</feature>
<dbReference type="AlphaFoldDB" id="A0A7D3XN66"/>
<evidence type="ECO:0000256" key="4">
    <source>
        <dbReference type="SAM" id="SignalP"/>
    </source>
</evidence>
<evidence type="ECO:0000259" key="6">
    <source>
        <dbReference type="Pfam" id="PF07971"/>
    </source>
</evidence>
<dbReference type="GO" id="GO:0006516">
    <property type="term" value="P:glycoprotein catabolic process"/>
    <property type="evidence" value="ECO:0007669"/>
    <property type="project" value="TreeGrafter"/>
</dbReference>
<dbReference type="InterPro" id="IPR050883">
    <property type="entry name" value="PNGase"/>
</dbReference>
<name>A0A7D3XN66_9BACT</name>
<dbReference type="Gene3D" id="2.60.120.260">
    <property type="entry name" value="Galactose-binding domain-like"/>
    <property type="match status" value="1"/>
</dbReference>
<dbReference type="RefSeq" id="WP_173075906.1">
    <property type="nucleotide sequence ID" value="NZ_CP041345.1"/>
</dbReference>
<sequence>MKRYILVPLLLQAATLFAQKSPADYVNPFIGTDFHGHTYPGATVPFGMVQLSPDTRLSGWDGCSGYHYTDNVIYGFSHTHLSGTGVADYCDILIAPVVGKNPIFDAKEYSSTFRKETEVAKAGYYSVFLDKFKIKAELTATPRVGFHRYTYSKASKPALVIDLAHRDKVLESWIKVTGKNEIAGYRRSSSWATNQKIYFVARFSEPFIDGPRFTDESGEMSTANNDDGTLEVHGTKLKAWVKFPRLRNKTLLVKVGISFVSEEGALKNLEQETPGWSFESVVDAARNLWNNELSKIKVVGGTTEQLTTFYSALYHAMVVPNVFSDVDGYYRAMDDYIYQANGFTPYTVFSLWDTYRAWHPLMTIIDTKRTADYINTFLSHYRHGGLLPVWELAANETNCMIGYHSVSVIADAWLKGIRGFDAEYAFQAMKHSANQNARGLFQYKRYGFIPGDMEHESVSKNLEYAYDDWCIAQMAKGLGRNDDYRTFIKRAQSYKNLFDPETHLMRPRINGGFKIDFNPAEVDQNFTEANSWQYSFYVPHDIQGLINLHGGKEMLEAKLDELFNAPSELAGRNQADITGLIGQYAHGNEPSHHMAYLYNYVGKPWKTQKLVKKIMNEMYSHKPDGIIGNEDCGQMSAWYIMSAMGFYPVCPGSTQYAIGSPMFPKIDIKLENGKHFIIITDSVSDKNIYIKSVTLNGTPISRSWIDHSEITNGGELRFIMDSVPNTSWGVNGDDLPVSSVNDYPIVLAPFIQADKKAFTDSIVVTVNSIQPEAKLFYSVEPIDKPVSQPQWMQGNRLLLTDSKKVRAFAILPDGQTSPIVEGVFRKVKSVANVQLKSKYSSLYTAGGALGLVDGVRGSKNFRLGGWQGYQGQDFEAIIDLGEMKPITQLSAGFLQDASPWIMMPRQVSFSISSDGVSFTDVGTVKSDIPDNQMEPTIKEFAVSVSAVARYVKVFSKSFGPLPAWHESAGKPSWLFIDEITIK</sequence>
<dbReference type="GO" id="GO:0005975">
    <property type="term" value="P:carbohydrate metabolic process"/>
    <property type="evidence" value="ECO:0007669"/>
    <property type="project" value="InterPro"/>
</dbReference>
<evidence type="ECO:0000259" key="5">
    <source>
        <dbReference type="Pfam" id="PF00754"/>
    </source>
</evidence>
<feature type="chain" id="PRO_5029672483" evidence="4">
    <location>
        <begin position="19"/>
        <end position="982"/>
    </location>
</feature>
<dbReference type="KEGG" id="ttz:FHG85_11150"/>
<dbReference type="FunFam" id="1.20.1610.10:FF:000001">
    <property type="entry name" value="Putative alpha-1,2-mannosidase"/>
    <property type="match status" value="1"/>
</dbReference>
<dbReference type="FunFam" id="3.30.2080.10:FF:000001">
    <property type="entry name" value="Alpha-1,2-mannosidase subfamily"/>
    <property type="match status" value="1"/>
</dbReference>
<accession>A0A7D3XN66</accession>
<dbReference type="Gene3D" id="1.20.1610.10">
    <property type="entry name" value="alpha-1,2-mannosidases domains"/>
    <property type="match status" value="1"/>
</dbReference>
<dbReference type="InterPro" id="IPR000421">
    <property type="entry name" value="FA58C"/>
</dbReference>
<evidence type="ECO:0000256" key="2">
    <source>
        <dbReference type="ARBA" id="ARBA00011245"/>
    </source>
</evidence>
<dbReference type="Proteomes" id="UP000500961">
    <property type="component" value="Chromosome"/>
</dbReference>
<feature type="domain" description="Glycosyl hydrolase family 92 N-terminal" evidence="7">
    <location>
        <begin position="25"/>
        <end position="258"/>
    </location>
</feature>
<dbReference type="InterPro" id="IPR041371">
    <property type="entry name" value="GH92_N"/>
</dbReference>
<dbReference type="GO" id="GO:0030246">
    <property type="term" value="F:carbohydrate binding"/>
    <property type="evidence" value="ECO:0007669"/>
    <property type="project" value="InterPro"/>
</dbReference>
<dbReference type="SUPFAM" id="SSF49785">
    <property type="entry name" value="Galactose-binding domain-like"/>
    <property type="match status" value="1"/>
</dbReference>
<evidence type="ECO:0000259" key="7">
    <source>
        <dbReference type="Pfam" id="PF17678"/>
    </source>
</evidence>
<protein>
    <submittedName>
        <fullName evidence="8">Glycoside hydrolase family 92 protein</fullName>
    </submittedName>
</protein>
<dbReference type="Gene3D" id="2.70.98.10">
    <property type="match status" value="1"/>
</dbReference>
<dbReference type="GO" id="GO:0000224">
    <property type="term" value="F:peptide-N4-(N-acetyl-beta-glucosaminyl)asparagine amidase activity"/>
    <property type="evidence" value="ECO:0007669"/>
    <property type="project" value="TreeGrafter"/>
</dbReference>
<dbReference type="EMBL" id="CP041345">
    <property type="protein sequence ID" value="QKG80796.1"/>
    <property type="molecule type" value="Genomic_DNA"/>
</dbReference>